<evidence type="ECO:0000313" key="2">
    <source>
        <dbReference type="Proteomes" id="UP000095287"/>
    </source>
</evidence>
<proteinExistence type="predicted"/>
<dbReference type="PROSITE" id="PS51257">
    <property type="entry name" value="PROKAR_LIPOPROTEIN"/>
    <property type="match status" value="1"/>
</dbReference>
<dbReference type="AlphaFoldDB" id="A0A1I7Y9W0"/>
<evidence type="ECO:0000313" key="3">
    <source>
        <dbReference type="WBParaSite" id="L893_g14205.t1"/>
    </source>
</evidence>
<keyword evidence="2" id="KW-1185">Reference proteome</keyword>
<evidence type="ECO:0000256" key="1">
    <source>
        <dbReference type="SAM" id="SignalP"/>
    </source>
</evidence>
<dbReference type="WBParaSite" id="L893_g14205.t1">
    <property type="protein sequence ID" value="L893_g14205.t1"/>
    <property type="gene ID" value="L893_g14205"/>
</dbReference>
<dbReference type="Proteomes" id="UP000095287">
    <property type="component" value="Unplaced"/>
</dbReference>
<sequence length="70" mass="8036">MRFSHLGVLFLLLLSSASCFSLHLDGVGPYLQRRRHLQHRGTSMTALRRESTAAEESRRALYTLIPLHLF</sequence>
<feature type="chain" id="PRO_5009311980" evidence="1">
    <location>
        <begin position="20"/>
        <end position="70"/>
    </location>
</feature>
<reference evidence="3" key="1">
    <citation type="submission" date="2016-11" db="UniProtKB">
        <authorList>
            <consortium name="WormBaseParasite"/>
        </authorList>
    </citation>
    <scope>IDENTIFICATION</scope>
</reference>
<feature type="signal peptide" evidence="1">
    <location>
        <begin position="1"/>
        <end position="19"/>
    </location>
</feature>
<protein>
    <submittedName>
        <fullName evidence="3">Uncharacterized protein</fullName>
    </submittedName>
</protein>
<keyword evidence="1" id="KW-0732">Signal</keyword>
<accession>A0A1I7Y9W0</accession>
<organism evidence="2 3">
    <name type="scientific">Steinernema glaseri</name>
    <dbReference type="NCBI Taxonomy" id="37863"/>
    <lineage>
        <taxon>Eukaryota</taxon>
        <taxon>Metazoa</taxon>
        <taxon>Ecdysozoa</taxon>
        <taxon>Nematoda</taxon>
        <taxon>Chromadorea</taxon>
        <taxon>Rhabditida</taxon>
        <taxon>Tylenchina</taxon>
        <taxon>Panagrolaimomorpha</taxon>
        <taxon>Strongyloidoidea</taxon>
        <taxon>Steinernematidae</taxon>
        <taxon>Steinernema</taxon>
    </lineage>
</organism>
<name>A0A1I7Y9W0_9BILA</name>